<dbReference type="OMA" id="SCLFDMA"/>
<protein>
    <submittedName>
        <fullName evidence="6">S-adenosylmethionine-dependent methyltransferase</fullName>
    </submittedName>
</protein>
<proteinExistence type="inferred from homology"/>
<dbReference type="InterPro" id="IPR005299">
    <property type="entry name" value="MeTrfase_7"/>
</dbReference>
<reference evidence="6 7" key="1">
    <citation type="submission" date="2017-07" db="EMBL/GenBank/DDBJ databases">
        <title>An improved, manually edited Actinidia chinensis var. chinensis (kiwifruit) genome highlights the challenges associated with draft genomes and gene prediction in plants.</title>
        <authorList>
            <person name="Pilkington S."/>
            <person name="Crowhurst R."/>
            <person name="Hilario E."/>
            <person name="Nardozza S."/>
            <person name="Fraser L."/>
            <person name="Peng Y."/>
            <person name="Gunaseelan K."/>
            <person name="Simpson R."/>
            <person name="Tahir J."/>
            <person name="Deroles S."/>
            <person name="Templeton K."/>
            <person name="Luo Z."/>
            <person name="Davy M."/>
            <person name="Cheng C."/>
            <person name="Mcneilage M."/>
            <person name="Scaglione D."/>
            <person name="Liu Y."/>
            <person name="Zhang Q."/>
            <person name="Datson P."/>
            <person name="De Silva N."/>
            <person name="Gardiner S."/>
            <person name="Bassett H."/>
            <person name="Chagne D."/>
            <person name="Mccallum J."/>
            <person name="Dzierzon H."/>
            <person name="Deng C."/>
            <person name="Wang Y.-Y."/>
            <person name="Barron N."/>
            <person name="Manako K."/>
            <person name="Bowen J."/>
            <person name="Foster T."/>
            <person name="Erridge Z."/>
            <person name="Tiffin H."/>
            <person name="Waite C."/>
            <person name="Davies K."/>
            <person name="Grierson E."/>
            <person name="Laing W."/>
            <person name="Kirk R."/>
            <person name="Chen X."/>
            <person name="Wood M."/>
            <person name="Montefiori M."/>
            <person name="Brummell D."/>
            <person name="Schwinn K."/>
            <person name="Catanach A."/>
            <person name="Fullerton C."/>
            <person name="Li D."/>
            <person name="Meiyalaghan S."/>
            <person name="Nieuwenhuizen N."/>
            <person name="Read N."/>
            <person name="Prakash R."/>
            <person name="Hunter D."/>
            <person name="Zhang H."/>
            <person name="Mckenzie M."/>
            <person name="Knabel M."/>
            <person name="Harris A."/>
            <person name="Allan A."/>
            <person name="Chen A."/>
            <person name="Janssen B."/>
            <person name="Plunkett B."/>
            <person name="Dwamena C."/>
            <person name="Voogd C."/>
            <person name="Leif D."/>
            <person name="Lafferty D."/>
            <person name="Souleyre E."/>
            <person name="Varkonyi-Gasic E."/>
            <person name="Gambi F."/>
            <person name="Hanley J."/>
            <person name="Yao J.-L."/>
            <person name="Cheung J."/>
            <person name="David K."/>
            <person name="Warren B."/>
            <person name="Marsh K."/>
            <person name="Snowden K."/>
            <person name="Lin-Wang K."/>
            <person name="Brian L."/>
            <person name="Martinez-Sanchez M."/>
            <person name="Wang M."/>
            <person name="Ileperuma N."/>
            <person name="Macnee N."/>
            <person name="Campin R."/>
            <person name="Mcatee P."/>
            <person name="Drummond R."/>
            <person name="Espley R."/>
            <person name="Ireland H."/>
            <person name="Wu R."/>
            <person name="Atkinson R."/>
            <person name="Karunairetnam S."/>
            <person name="Bulley S."/>
            <person name="Chunkath S."/>
            <person name="Hanley Z."/>
            <person name="Storey R."/>
            <person name="Thrimawithana A."/>
            <person name="Thomson S."/>
            <person name="David C."/>
            <person name="Testolin R."/>
        </authorList>
    </citation>
    <scope>NUCLEOTIDE SEQUENCE [LARGE SCALE GENOMIC DNA]</scope>
    <source>
        <strain evidence="7">cv. Red5</strain>
        <tissue evidence="6">Young leaf</tissue>
    </source>
</reference>
<name>A0A2R6PA06_ACTCC</name>
<dbReference type="GO" id="GO:0032259">
    <property type="term" value="P:methylation"/>
    <property type="evidence" value="ECO:0007669"/>
    <property type="project" value="UniProtKB-KW"/>
</dbReference>
<evidence type="ECO:0000313" key="6">
    <source>
        <dbReference type="EMBL" id="PSR87842.1"/>
    </source>
</evidence>
<dbReference type="GO" id="GO:0008168">
    <property type="term" value="F:methyltransferase activity"/>
    <property type="evidence" value="ECO:0007669"/>
    <property type="project" value="UniProtKB-KW"/>
</dbReference>
<dbReference type="InterPro" id="IPR042086">
    <property type="entry name" value="MeTrfase_capping"/>
</dbReference>
<dbReference type="Proteomes" id="UP000241394">
    <property type="component" value="Chromosome LG27"/>
</dbReference>
<keyword evidence="2 6" id="KW-0489">Methyltransferase</keyword>
<dbReference type="OrthoDB" id="1523883at2759"/>
<sequence>MARGKTMEVGETCPMNGGNGPYSYSQNSHYQRQAADAAKTMIMDSILDKLDIQNLPSNTLKIADFGCSVGANTLQAVQNIIETTKHMHKTLQLQQTLEFQVFFNDLTGNDFNTLFTTLPTPGEYFAAGVPGSFHSRLFPNATLNIAHSSYSLHWLSRVPEEVMDRESPTWNKGKVHYTKNLKVFEAYSAQFKRDMEGFFNARAQEIVGGGLLLLLLPGCQDGFLPCETSVSMQYDLFGSCLMDMVNIGMVSEEKVDSFNLPMYLTSPMEFRELIEANGCFIIEIMENFNPYEDEDLPDFHVLATQFRAATEGLTSEHFGIKSREIMDELYNRFADKMADNTHLFDMKNMKEFIIFACLKRKNVHFNAEKHQN</sequence>
<dbReference type="InterPro" id="IPR029063">
    <property type="entry name" value="SAM-dependent_MTases_sf"/>
</dbReference>
<dbReference type="PANTHER" id="PTHR31009">
    <property type="entry name" value="S-ADENOSYL-L-METHIONINE:CARBOXYL METHYLTRANSFERASE FAMILY PROTEIN"/>
    <property type="match status" value="1"/>
</dbReference>
<dbReference type="InParanoid" id="A0A2R6PA06"/>
<comment type="caution">
    <text evidence="6">The sequence shown here is derived from an EMBL/GenBank/DDBJ whole genome shotgun (WGS) entry which is preliminary data.</text>
</comment>
<comment type="similarity">
    <text evidence="1">Belongs to the methyltransferase superfamily. Type-7 methyltransferase family.</text>
</comment>
<keyword evidence="4" id="KW-0479">Metal-binding</keyword>
<evidence type="ECO:0000256" key="5">
    <source>
        <dbReference type="ARBA" id="ARBA00022842"/>
    </source>
</evidence>
<dbReference type="Gramene" id="PSR87842">
    <property type="protein sequence ID" value="PSR87842"/>
    <property type="gene ID" value="CEY00_Acc30871"/>
</dbReference>
<dbReference type="Gene3D" id="3.40.50.150">
    <property type="entry name" value="Vaccinia Virus protein VP39"/>
    <property type="match status" value="1"/>
</dbReference>
<keyword evidence="5" id="KW-0460">Magnesium</keyword>
<keyword evidence="3 6" id="KW-0808">Transferase</keyword>
<dbReference type="Gene3D" id="1.10.1200.270">
    <property type="entry name" value="Methyltransferase, alpha-helical capping domain"/>
    <property type="match status" value="1"/>
</dbReference>
<evidence type="ECO:0000313" key="7">
    <source>
        <dbReference type="Proteomes" id="UP000241394"/>
    </source>
</evidence>
<reference evidence="7" key="2">
    <citation type="journal article" date="2018" name="BMC Genomics">
        <title>A manually annotated Actinidia chinensis var. chinensis (kiwifruit) genome highlights the challenges associated with draft genomes and gene prediction in plants.</title>
        <authorList>
            <person name="Pilkington S.M."/>
            <person name="Crowhurst R."/>
            <person name="Hilario E."/>
            <person name="Nardozza S."/>
            <person name="Fraser L."/>
            <person name="Peng Y."/>
            <person name="Gunaseelan K."/>
            <person name="Simpson R."/>
            <person name="Tahir J."/>
            <person name="Deroles S.C."/>
            <person name="Templeton K."/>
            <person name="Luo Z."/>
            <person name="Davy M."/>
            <person name="Cheng C."/>
            <person name="McNeilage M."/>
            <person name="Scaglione D."/>
            <person name="Liu Y."/>
            <person name="Zhang Q."/>
            <person name="Datson P."/>
            <person name="De Silva N."/>
            <person name="Gardiner S.E."/>
            <person name="Bassett H."/>
            <person name="Chagne D."/>
            <person name="McCallum J."/>
            <person name="Dzierzon H."/>
            <person name="Deng C."/>
            <person name="Wang Y.Y."/>
            <person name="Barron L."/>
            <person name="Manako K."/>
            <person name="Bowen J."/>
            <person name="Foster T.M."/>
            <person name="Erridge Z.A."/>
            <person name="Tiffin H."/>
            <person name="Waite C.N."/>
            <person name="Davies K.M."/>
            <person name="Grierson E.P."/>
            <person name="Laing W.A."/>
            <person name="Kirk R."/>
            <person name="Chen X."/>
            <person name="Wood M."/>
            <person name="Montefiori M."/>
            <person name="Brummell D.A."/>
            <person name="Schwinn K.E."/>
            <person name="Catanach A."/>
            <person name="Fullerton C."/>
            <person name="Li D."/>
            <person name="Meiyalaghan S."/>
            <person name="Nieuwenhuizen N."/>
            <person name="Read N."/>
            <person name="Prakash R."/>
            <person name="Hunter D."/>
            <person name="Zhang H."/>
            <person name="McKenzie M."/>
            <person name="Knabel M."/>
            <person name="Harris A."/>
            <person name="Allan A.C."/>
            <person name="Gleave A."/>
            <person name="Chen A."/>
            <person name="Janssen B.J."/>
            <person name="Plunkett B."/>
            <person name="Ampomah-Dwamena C."/>
            <person name="Voogd C."/>
            <person name="Leif D."/>
            <person name="Lafferty D."/>
            <person name="Souleyre E.J.F."/>
            <person name="Varkonyi-Gasic E."/>
            <person name="Gambi F."/>
            <person name="Hanley J."/>
            <person name="Yao J.L."/>
            <person name="Cheung J."/>
            <person name="David K.M."/>
            <person name="Warren B."/>
            <person name="Marsh K."/>
            <person name="Snowden K.C."/>
            <person name="Lin-Wang K."/>
            <person name="Brian L."/>
            <person name="Martinez-Sanchez M."/>
            <person name="Wang M."/>
            <person name="Ileperuma N."/>
            <person name="Macnee N."/>
            <person name="Campin R."/>
            <person name="McAtee P."/>
            <person name="Drummond R.S.M."/>
            <person name="Espley R.V."/>
            <person name="Ireland H.S."/>
            <person name="Wu R."/>
            <person name="Atkinson R.G."/>
            <person name="Karunairetnam S."/>
            <person name="Bulley S."/>
            <person name="Chunkath S."/>
            <person name="Hanley Z."/>
            <person name="Storey R."/>
            <person name="Thrimawithana A.H."/>
            <person name="Thomson S."/>
            <person name="David C."/>
            <person name="Testolin R."/>
            <person name="Huang H."/>
            <person name="Hellens R.P."/>
            <person name="Schaffer R.J."/>
        </authorList>
    </citation>
    <scope>NUCLEOTIDE SEQUENCE [LARGE SCALE GENOMIC DNA]</scope>
    <source>
        <strain evidence="7">cv. Red5</strain>
    </source>
</reference>
<evidence type="ECO:0000256" key="4">
    <source>
        <dbReference type="ARBA" id="ARBA00022723"/>
    </source>
</evidence>
<dbReference type="EMBL" id="NKQK01000027">
    <property type="protein sequence ID" value="PSR87842.1"/>
    <property type="molecule type" value="Genomic_DNA"/>
</dbReference>
<keyword evidence="7" id="KW-1185">Reference proteome</keyword>
<evidence type="ECO:0000256" key="2">
    <source>
        <dbReference type="ARBA" id="ARBA00022603"/>
    </source>
</evidence>
<organism evidence="6 7">
    <name type="scientific">Actinidia chinensis var. chinensis</name>
    <name type="common">Chinese soft-hair kiwi</name>
    <dbReference type="NCBI Taxonomy" id="1590841"/>
    <lineage>
        <taxon>Eukaryota</taxon>
        <taxon>Viridiplantae</taxon>
        <taxon>Streptophyta</taxon>
        <taxon>Embryophyta</taxon>
        <taxon>Tracheophyta</taxon>
        <taxon>Spermatophyta</taxon>
        <taxon>Magnoliopsida</taxon>
        <taxon>eudicotyledons</taxon>
        <taxon>Gunneridae</taxon>
        <taxon>Pentapetalae</taxon>
        <taxon>asterids</taxon>
        <taxon>Ericales</taxon>
        <taxon>Actinidiaceae</taxon>
        <taxon>Actinidia</taxon>
    </lineage>
</organism>
<evidence type="ECO:0000256" key="3">
    <source>
        <dbReference type="ARBA" id="ARBA00022679"/>
    </source>
</evidence>
<accession>A0A2R6PA06</accession>
<evidence type="ECO:0000256" key="1">
    <source>
        <dbReference type="ARBA" id="ARBA00007967"/>
    </source>
</evidence>
<gene>
    <name evidence="6" type="ORF">CEY00_Acc30871</name>
</gene>
<dbReference type="GO" id="GO:0046872">
    <property type="term" value="F:metal ion binding"/>
    <property type="evidence" value="ECO:0007669"/>
    <property type="project" value="UniProtKB-KW"/>
</dbReference>
<dbReference type="Pfam" id="PF03492">
    <property type="entry name" value="Methyltransf_7"/>
    <property type="match status" value="1"/>
</dbReference>
<dbReference type="AlphaFoldDB" id="A0A2R6PA06"/>
<dbReference type="SUPFAM" id="SSF53335">
    <property type="entry name" value="S-adenosyl-L-methionine-dependent methyltransferases"/>
    <property type="match status" value="1"/>
</dbReference>